<dbReference type="InterPro" id="IPR051677">
    <property type="entry name" value="AfsR-DnrI-RedD_regulator"/>
</dbReference>
<dbReference type="InterPro" id="IPR041664">
    <property type="entry name" value="AAA_16"/>
</dbReference>
<feature type="DNA-binding region" description="OmpR/PhoB-type" evidence="5">
    <location>
        <begin position="6"/>
        <end position="110"/>
    </location>
</feature>
<evidence type="ECO:0000256" key="6">
    <source>
        <dbReference type="SAM" id="MobiDB-lite"/>
    </source>
</evidence>
<dbReference type="PANTHER" id="PTHR35807:SF1">
    <property type="entry name" value="TRANSCRIPTIONAL REGULATOR REDD"/>
    <property type="match status" value="1"/>
</dbReference>
<comment type="similarity">
    <text evidence="1">Belongs to the AfsR/DnrI/RedD regulatory family.</text>
</comment>
<keyword evidence="2" id="KW-0805">Transcription regulation</keyword>
<dbReference type="Pfam" id="PF13191">
    <property type="entry name" value="AAA_16"/>
    <property type="match status" value="1"/>
</dbReference>
<keyword evidence="3 5" id="KW-0238">DNA-binding</keyword>
<dbReference type="AlphaFoldDB" id="A0A291RPH8"/>
<dbReference type="InterPro" id="IPR005158">
    <property type="entry name" value="BTAD"/>
</dbReference>
<feature type="region of interest" description="Disordered" evidence="6">
    <location>
        <begin position="1101"/>
        <end position="1122"/>
    </location>
</feature>
<keyword evidence="4" id="KW-0804">Transcription</keyword>
<dbReference type="CDD" id="cd15831">
    <property type="entry name" value="BTAD"/>
    <property type="match status" value="1"/>
</dbReference>
<feature type="domain" description="OmpR/PhoB-type" evidence="7">
    <location>
        <begin position="6"/>
        <end position="110"/>
    </location>
</feature>
<dbReference type="GO" id="GO:0006355">
    <property type="term" value="P:regulation of DNA-templated transcription"/>
    <property type="evidence" value="ECO:0007669"/>
    <property type="project" value="InterPro"/>
</dbReference>
<sequence>MGGMQQPEVEREATQFTLLNGVEVHCAGTVLELGPPQRRAVLCLLAIRRRQWVSAQSVVSALYESELPPGGISVVQTHVSALRRILEPHRRPRTAPAVLLSGHGGYQLLITDEQLDLGVLDRLVREAESARDRGDWDAAQHHYRQGLEVFSGEPLAGVPGPYATAQRAALIERRISILEDFLAAAIAANRADQVIDRLRMLIAEYPLRERPPALLMRALQAAGRRSDALDVYMTTRRVLVDELGVEPGPELRTLHGHILAGKRLPGGDTVVVPTVAAHVRSNGELPVVGRAPELARLGALADRAIAGFGGFAVVVGYRGHGKSAILRELAHSGHAMRTVRLNAETESAAGQLGLLWQICTTVADSGVSTDADDRQLSEKLVRRLTAVATDQPMLLLIDDIGRADERSIRVLTATVPRLHALRILLVAAMEEDPAMRERQSMLERSADAVVRVGTLDSAAVTKLVTNGLGATTSPELIAEIHRASAGIPDLVVALITDTRTLPDRKRLPDRLPEGAYTAAIRRQLTTATPKSLETYRAIAALPVGSASLSMIAEVVGEPLDDTRDRCELLVAAEVLESADPPLFRHPLIGNTLRHVLAPLNGARVFLVAARHARLAGKPASEIAQYLHGLSGEQYSEWTTVLIAVADECLAERAFDDARRHLEAALRITGPDLHAEVLLRLGKLEQFTNPVVARAHLEEALRAQRATGVAPSALIPLLWTMAAQKETDAGFELMDEVLAETEPRNPVAARAVHASHWVIAAMRPETWTRYVAQLRRDDTDPIAAAVVAFDSAFGVGCSARDALERFSKAMSRNDGPAPRELTGMLAQLALWADDLTLAWQVGDQRDDRLFGSVDAYRTSFRIEILCRRAEFDRAVAECGPLTTIRDGVAARCPPVLATYQAYALIGLGRIEEAAAWLDRASAEVNPELGDWVVVNTARGVLASVQGHPRAAASHFLESGRRAADWGFDNPGFLPWRSLAAKELARLGDIARAARLAAVELELARRWNTDRSIGVALRAVAYTAPVTERTALLGEAVQHLRRSESITQLLPALLDLARAYRAVGKNDTARTTLVEAHAIAEPRRAVLFLNRIEALWQTEIDRGHRQRTPGSHERRAARAMFNDH</sequence>
<accession>A0A291RPH8</accession>
<dbReference type="SUPFAM" id="SSF52540">
    <property type="entry name" value="P-loop containing nucleoside triphosphate hydrolases"/>
    <property type="match status" value="1"/>
</dbReference>
<dbReference type="SUPFAM" id="SSF48452">
    <property type="entry name" value="TPR-like"/>
    <property type="match status" value="1"/>
</dbReference>
<dbReference type="EMBL" id="CP023778">
    <property type="protein sequence ID" value="ATL69179.1"/>
    <property type="molecule type" value="Genomic_DNA"/>
</dbReference>
<proteinExistence type="inferred from homology"/>
<organism evidence="8 9">
    <name type="scientific">Nocardia terpenica</name>
    <dbReference type="NCBI Taxonomy" id="455432"/>
    <lineage>
        <taxon>Bacteria</taxon>
        <taxon>Bacillati</taxon>
        <taxon>Actinomycetota</taxon>
        <taxon>Actinomycetes</taxon>
        <taxon>Mycobacteriales</taxon>
        <taxon>Nocardiaceae</taxon>
        <taxon>Nocardia</taxon>
    </lineage>
</organism>
<dbReference type="InterPro" id="IPR001867">
    <property type="entry name" value="OmpR/PhoB-type_DNA-bd"/>
</dbReference>
<dbReference type="InterPro" id="IPR036388">
    <property type="entry name" value="WH-like_DNA-bd_sf"/>
</dbReference>
<gene>
    <name evidence="8" type="ORF">CRH09_26370</name>
</gene>
<dbReference type="Proteomes" id="UP000221961">
    <property type="component" value="Chromosome"/>
</dbReference>
<evidence type="ECO:0000256" key="1">
    <source>
        <dbReference type="ARBA" id="ARBA00005820"/>
    </source>
</evidence>
<evidence type="ECO:0000256" key="4">
    <source>
        <dbReference type="ARBA" id="ARBA00023163"/>
    </source>
</evidence>
<dbReference type="SUPFAM" id="SSF46894">
    <property type="entry name" value="C-terminal effector domain of the bipartite response regulators"/>
    <property type="match status" value="1"/>
</dbReference>
<reference evidence="8 9" key="1">
    <citation type="submission" date="2017-10" db="EMBL/GenBank/DDBJ databases">
        <title>Comparative genomics between pathogenic Norcardia.</title>
        <authorList>
            <person name="Zeng L."/>
        </authorList>
    </citation>
    <scope>NUCLEOTIDE SEQUENCE [LARGE SCALE GENOMIC DNA]</scope>
    <source>
        <strain evidence="8 9">NC_YFY_NT001</strain>
    </source>
</reference>
<evidence type="ECO:0000259" key="7">
    <source>
        <dbReference type="PROSITE" id="PS51755"/>
    </source>
</evidence>
<dbReference type="InterPro" id="IPR011990">
    <property type="entry name" value="TPR-like_helical_dom_sf"/>
</dbReference>
<dbReference type="Gene3D" id="1.10.10.10">
    <property type="entry name" value="Winged helix-like DNA-binding domain superfamily/Winged helix DNA-binding domain"/>
    <property type="match status" value="1"/>
</dbReference>
<dbReference type="Pfam" id="PF03704">
    <property type="entry name" value="BTAD"/>
    <property type="match status" value="1"/>
</dbReference>
<evidence type="ECO:0000256" key="5">
    <source>
        <dbReference type="PROSITE-ProRule" id="PRU01091"/>
    </source>
</evidence>
<dbReference type="Gene3D" id="1.25.40.10">
    <property type="entry name" value="Tetratricopeptide repeat domain"/>
    <property type="match status" value="2"/>
</dbReference>
<dbReference type="SMART" id="SM01043">
    <property type="entry name" value="BTAD"/>
    <property type="match status" value="1"/>
</dbReference>
<dbReference type="InterPro" id="IPR016032">
    <property type="entry name" value="Sig_transdc_resp-reg_C-effctor"/>
</dbReference>
<dbReference type="Gene3D" id="3.40.50.300">
    <property type="entry name" value="P-loop containing nucleotide triphosphate hydrolases"/>
    <property type="match status" value="1"/>
</dbReference>
<evidence type="ECO:0000256" key="3">
    <source>
        <dbReference type="ARBA" id="ARBA00023125"/>
    </source>
</evidence>
<dbReference type="GO" id="GO:0000160">
    <property type="term" value="P:phosphorelay signal transduction system"/>
    <property type="evidence" value="ECO:0007669"/>
    <property type="project" value="InterPro"/>
</dbReference>
<dbReference type="SMART" id="SM00862">
    <property type="entry name" value="Trans_reg_C"/>
    <property type="match status" value="1"/>
</dbReference>
<dbReference type="PANTHER" id="PTHR35807">
    <property type="entry name" value="TRANSCRIPTIONAL REGULATOR REDD-RELATED"/>
    <property type="match status" value="1"/>
</dbReference>
<dbReference type="KEGG" id="ntp:CRH09_26370"/>
<evidence type="ECO:0000313" key="9">
    <source>
        <dbReference type="Proteomes" id="UP000221961"/>
    </source>
</evidence>
<protein>
    <recommendedName>
        <fullName evidence="7">OmpR/PhoB-type domain-containing protein</fullName>
    </recommendedName>
</protein>
<dbReference type="InterPro" id="IPR027417">
    <property type="entry name" value="P-loop_NTPase"/>
</dbReference>
<name>A0A291RPH8_9NOCA</name>
<dbReference type="GO" id="GO:0003677">
    <property type="term" value="F:DNA binding"/>
    <property type="evidence" value="ECO:0007669"/>
    <property type="project" value="UniProtKB-UniRule"/>
</dbReference>
<evidence type="ECO:0000313" key="8">
    <source>
        <dbReference type="EMBL" id="ATL69179.1"/>
    </source>
</evidence>
<evidence type="ECO:0000256" key="2">
    <source>
        <dbReference type="ARBA" id="ARBA00023015"/>
    </source>
</evidence>
<feature type="compositionally biased region" description="Basic and acidic residues" evidence="6">
    <location>
        <begin position="1108"/>
        <end position="1122"/>
    </location>
</feature>
<dbReference type="PROSITE" id="PS51755">
    <property type="entry name" value="OMPR_PHOB"/>
    <property type="match status" value="1"/>
</dbReference>